<dbReference type="OrthoDB" id="9808317at2"/>
<dbReference type="Pfam" id="PF07728">
    <property type="entry name" value="AAA_5"/>
    <property type="match status" value="1"/>
</dbReference>
<comment type="similarity">
    <text evidence="1">Belongs to the CbbQ/NirQ/NorQ/GpvN family.</text>
</comment>
<accession>A0A1V2ICQ3</accession>
<reference evidence="4" key="1">
    <citation type="submission" date="2016-10" db="EMBL/GenBank/DDBJ databases">
        <title>Frankia sp. NRRL B-16386 Genome sequencing.</title>
        <authorList>
            <person name="Ghodhbane-Gtari F."/>
            <person name="Swanson E."/>
            <person name="Gueddou A."/>
            <person name="Hezbri K."/>
            <person name="Ktari K."/>
            <person name="Nouioui I."/>
            <person name="Morris K."/>
            <person name="Simpson S."/>
            <person name="Abebe-Akele F."/>
            <person name="Thomas K."/>
            <person name="Gtari M."/>
            <person name="Tisa L.S."/>
        </authorList>
    </citation>
    <scope>NUCLEOTIDE SEQUENCE [LARGE SCALE GENOMIC DNA]</scope>
    <source>
        <strain evidence="4">NRRL B-16386</strain>
    </source>
</reference>
<dbReference type="GO" id="GO:0016887">
    <property type="term" value="F:ATP hydrolysis activity"/>
    <property type="evidence" value="ECO:0007669"/>
    <property type="project" value="InterPro"/>
</dbReference>
<dbReference type="AlphaFoldDB" id="A0A1V2ICQ3"/>
<dbReference type="InterPro" id="IPR001270">
    <property type="entry name" value="ClpA/B"/>
</dbReference>
<dbReference type="Gene3D" id="3.40.50.300">
    <property type="entry name" value="P-loop containing nucleotide triphosphate hydrolases"/>
    <property type="match status" value="1"/>
</dbReference>
<dbReference type="InterPro" id="IPR011704">
    <property type="entry name" value="ATPase_dyneun-rel_AAA"/>
</dbReference>
<dbReference type="EMBL" id="MOMC01000021">
    <property type="protein sequence ID" value="ONH30973.1"/>
    <property type="molecule type" value="Genomic_DNA"/>
</dbReference>
<dbReference type="InterPro" id="IPR003593">
    <property type="entry name" value="AAA+_ATPase"/>
</dbReference>
<dbReference type="SMART" id="SM00382">
    <property type="entry name" value="AAA"/>
    <property type="match status" value="1"/>
</dbReference>
<keyword evidence="4" id="KW-1185">Reference proteome</keyword>
<evidence type="ECO:0000259" key="2">
    <source>
        <dbReference type="SMART" id="SM00382"/>
    </source>
</evidence>
<dbReference type="Proteomes" id="UP000188929">
    <property type="component" value="Unassembled WGS sequence"/>
</dbReference>
<dbReference type="SUPFAM" id="SSF52540">
    <property type="entry name" value="P-loop containing nucleoside triphosphate hydrolases"/>
    <property type="match status" value="1"/>
</dbReference>
<feature type="domain" description="AAA+ ATPase" evidence="2">
    <location>
        <begin position="17"/>
        <end position="163"/>
    </location>
</feature>
<dbReference type="InterPro" id="IPR027417">
    <property type="entry name" value="P-loop_NTPase"/>
</dbReference>
<protein>
    <submittedName>
        <fullName evidence="3">AAA family ATPase</fullName>
    </submittedName>
</protein>
<proteinExistence type="inferred from homology"/>
<dbReference type="GO" id="GO:0005524">
    <property type="term" value="F:ATP binding"/>
    <property type="evidence" value="ECO:0007669"/>
    <property type="project" value="InterPro"/>
</dbReference>
<dbReference type="InterPro" id="IPR050764">
    <property type="entry name" value="CbbQ/NirQ/NorQ/GpvN"/>
</dbReference>
<comment type="caution">
    <text evidence="3">The sequence shown here is derived from an EMBL/GenBank/DDBJ whole genome shotgun (WGS) entry which is preliminary data.</text>
</comment>
<gene>
    <name evidence="3" type="ORF">BL253_11445</name>
</gene>
<evidence type="ECO:0000313" key="3">
    <source>
        <dbReference type="EMBL" id="ONH30973.1"/>
    </source>
</evidence>
<dbReference type="PRINTS" id="PR00300">
    <property type="entry name" value="CLPPROTEASEA"/>
</dbReference>
<dbReference type="RefSeq" id="WP_076816272.1">
    <property type="nucleotide sequence ID" value="NZ_MOMC01000021.1"/>
</dbReference>
<dbReference type="CDD" id="cd00009">
    <property type="entry name" value="AAA"/>
    <property type="match status" value="1"/>
</dbReference>
<evidence type="ECO:0000313" key="4">
    <source>
        <dbReference type="Proteomes" id="UP000188929"/>
    </source>
</evidence>
<sequence length="367" mass="38165">MSGQFSVTKALGLAVAARVPVLLWGPPGTGKTSAVRAMAEAAGWPCETVISSIREPSDFAGLPIVTGVDGAARVEFAPPRWASRLVSAGHGLVFFDEISTAPPAVQAALLRVVLERTVGDLTLPAEISVVAAANPPEQAADGWDLSAPLANRFCHLDWPLDARAVADGFVSGWPTVSPPRLAADWVERVPVARSWVAGFLIVRPELTIAVPDQAVTAGRAWPSPRTWEMTARLLAAARSSDVDDTAVSLLVRGCVGPGAGAEFLTWLVEADLPDPEAVLADPDSFVLPERGDRAYAALSSIAAVVAADPSAGRWERGWRAFGRAAGAAPDVAAAAARTLVRCRPPGAPVPPEVAAFAPLLREAGLLG</sequence>
<dbReference type="PANTHER" id="PTHR42759:SF1">
    <property type="entry name" value="MAGNESIUM-CHELATASE SUBUNIT CHLD"/>
    <property type="match status" value="1"/>
</dbReference>
<organism evidence="3 4">
    <name type="scientific">Pseudofrankia asymbiotica</name>
    <dbReference type="NCBI Taxonomy" id="1834516"/>
    <lineage>
        <taxon>Bacteria</taxon>
        <taxon>Bacillati</taxon>
        <taxon>Actinomycetota</taxon>
        <taxon>Actinomycetes</taxon>
        <taxon>Frankiales</taxon>
        <taxon>Frankiaceae</taxon>
        <taxon>Pseudofrankia</taxon>
    </lineage>
</organism>
<dbReference type="PANTHER" id="PTHR42759">
    <property type="entry name" value="MOXR FAMILY PROTEIN"/>
    <property type="match status" value="1"/>
</dbReference>
<name>A0A1V2ICQ3_9ACTN</name>
<dbReference type="STRING" id="1834516.BL253_11445"/>
<evidence type="ECO:0000256" key="1">
    <source>
        <dbReference type="ARBA" id="ARBA00009417"/>
    </source>
</evidence>